<accession>A0A2P1MXX9</accession>
<evidence type="ECO:0000313" key="2">
    <source>
        <dbReference type="Proteomes" id="UP000241797"/>
    </source>
</evidence>
<dbReference type="KEGG" id="vg:54990187"/>
<reference evidence="1 2" key="1">
    <citation type="submission" date="2018-03" db="EMBL/GenBank/DDBJ databases">
        <title>Isolation, the biological characteristics and genomics of two new strains of lysate Staphylococcus aureus phage.</title>
        <authorList>
            <person name="Jin X."/>
            <person name="Zhang C."/>
        </authorList>
    </citation>
    <scope>NUCLEOTIDE SEQUENCE [LARGE SCALE GENOMIC DNA]</scope>
</reference>
<organism evidence="1 2">
    <name type="scientific">Staphylococcus phage phiSA_BS1</name>
    <dbReference type="NCBI Taxonomy" id="2126734"/>
    <lineage>
        <taxon>Viruses</taxon>
        <taxon>Duplodnaviria</taxon>
        <taxon>Heunggongvirae</taxon>
        <taxon>Uroviricota</taxon>
        <taxon>Caudoviricetes</taxon>
        <taxon>Herelleviridae</taxon>
        <taxon>Twortvirinae</taxon>
        <taxon>Baoshanvirus</taxon>
        <taxon>Baoshanvirus BS1</taxon>
    </lineage>
</organism>
<dbReference type="GeneID" id="54990187"/>
<dbReference type="InterPro" id="IPR055633">
    <property type="entry name" value="DUF7209"/>
</dbReference>
<dbReference type="EMBL" id="MH078572">
    <property type="protein sequence ID" value="AVP40431.1"/>
    <property type="molecule type" value="Genomic_DNA"/>
</dbReference>
<proteinExistence type="predicted"/>
<protein>
    <submittedName>
        <fullName evidence="1">Uncharacterized protein</fullName>
    </submittedName>
</protein>
<name>A0A2P1MXX9_9CAUD</name>
<evidence type="ECO:0000313" key="1">
    <source>
        <dbReference type="EMBL" id="AVP40431.1"/>
    </source>
</evidence>
<dbReference type="Proteomes" id="UP000241797">
    <property type="component" value="Segment"/>
</dbReference>
<dbReference type="RefSeq" id="YP_009799698.1">
    <property type="nucleotide sequence ID" value="NC_047945.1"/>
</dbReference>
<dbReference type="Pfam" id="PF23839">
    <property type="entry name" value="DUF7209"/>
    <property type="match status" value="1"/>
</dbReference>
<sequence length="67" mass="7733">MIEITMISGKIYYKKMEQSTERSNVGDMQKLMSGRGNAVEAYSTESFNQEDKVFLSPFNIESFRIIL</sequence>
<keyword evidence="2" id="KW-1185">Reference proteome</keyword>